<proteinExistence type="predicted"/>
<feature type="domain" description="DUF2786" evidence="2">
    <location>
        <begin position="136"/>
        <end position="172"/>
    </location>
</feature>
<feature type="domain" description="SprT-like" evidence="1">
    <location>
        <begin position="22"/>
        <end position="105"/>
    </location>
</feature>
<dbReference type="EMBL" id="UOGA01000034">
    <property type="protein sequence ID" value="VAX15188.1"/>
    <property type="molecule type" value="Genomic_DNA"/>
</dbReference>
<feature type="domain" description="DUF7168" evidence="3">
    <location>
        <begin position="197"/>
        <end position="317"/>
    </location>
</feature>
<gene>
    <name evidence="4" type="ORF">MNBD_NITROSPINAE04-290</name>
</gene>
<dbReference type="GO" id="GO:0006950">
    <property type="term" value="P:response to stress"/>
    <property type="evidence" value="ECO:0007669"/>
    <property type="project" value="UniProtKB-ARBA"/>
</dbReference>
<organism evidence="4">
    <name type="scientific">hydrothermal vent metagenome</name>
    <dbReference type="NCBI Taxonomy" id="652676"/>
    <lineage>
        <taxon>unclassified sequences</taxon>
        <taxon>metagenomes</taxon>
        <taxon>ecological metagenomes</taxon>
    </lineage>
</organism>
<dbReference type="Pfam" id="PF23771">
    <property type="entry name" value="DUF7168"/>
    <property type="match status" value="1"/>
</dbReference>
<name>A0A3B1BUH6_9ZZZZ</name>
<sequence>MINISAKLQNAWIRRLMIEWKLANDRYFKNSMRSPSFILSDSGKRLGYWKGGSSRTLALSVPLIKSHPWQDVCEILYHEMVHQYVDEVLRVHNEPPHGPTFKRICIERGIYHRATGAISEWSRQRAEGYEPDNSGILNKVQKLLSLAQSDNEHEAELAINKASALLLKYNLSILEMDAVRPYVHKQIGAIGRKNPAKSIASAIITKFFFVESIWIDGYDSATDTSGTILEISGVAANVQMAEYVFNYLLNISEVLWNKHKRDNNISGNWHRRTFINSLLDSFYHKLDDNSKSSGVSALVWKGDPLLAHYFKKRYPRVRIVQSGFSQSSRAISNAGGKAGKNLVINKGIENSSGFGGRLLS</sequence>
<evidence type="ECO:0000259" key="2">
    <source>
        <dbReference type="Pfam" id="PF10979"/>
    </source>
</evidence>
<dbReference type="InterPro" id="IPR024498">
    <property type="entry name" value="DUF2786"/>
</dbReference>
<dbReference type="InterPro" id="IPR055592">
    <property type="entry name" value="DUF7168"/>
</dbReference>
<evidence type="ECO:0000313" key="4">
    <source>
        <dbReference type="EMBL" id="VAX15188.1"/>
    </source>
</evidence>
<dbReference type="Pfam" id="PF10979">
    <property type="entry name" value="DUF2786"/>
    <property type="match status" value="1"/>
</dbReference>
<evidence type="ECO:0008006" key="5">
    <source>
        <dbReference type="Google" id="ProtNLM"/>
    </source>
</evidence>
<dbReference type="Pfam" id="PF10263">
    <property type="entry name" value="SprT-like"/>
    <property type="match status" value="1"/>
</dbReference>
<reference evidence="4" key="1">
    <citation type="submission" date="2018-06" db="EMBL/GenBank/DDBJ databases">
        <authorList>
            <person name="Zhirakovskaya E."/>
        </authorList>
    </citation>
    <scope>NUCLEOTIDE SEQUENCE</scope>
</reference>
<accession>A0A3B1BUH6</accession>
<dbReference type="AlphaFoldDB" id="A0A3B1BUH6"/>
<evidence type="ECO:0000259" key="1">
    <source>
        <dbReference type="Pfam" id="PF10263"/>
    </source>
</evidence>
<evidence type="ECO:0000259" key="3">
    <source>
        <dbReference type="Pfam" id="PF23771"/>
    </source>
</evidence>
<dbReference type="InterPro" id="IPR006640">
    <property type="entry name" value="SprT-like_domain"/>
</dbReference>
<protein>
    <recommendedName>
        <fullName evidence="5">DUF2786 domain-containing protein</fullName>
    </recommendedName>
</protein>